<evidence type="ECO:0000256" key="3">
    <source>
        <dbReference type="ARBA" id="ARBA00010136"/>
    </source>
</evidence>
<dbReference type="GO" id="GO:0042277">
    <property type="term" value="F:peptide binding"/>
    <property type="evidence" value="ECO:0007669"/>
    <property type="project" value="TreeGrafter"/>
</dbReference>
<evidence type="ECO:0000256" key="8">
    <source>
        <dbReference type="ARBA" id="ARBA00022723"/>
    </source>
</evidence>
<proteinExistence type="inferred from homology"/>
<dbReference type="Pfam" id="PF17900">
    <property type="entry name" value="Peptidase_M1_N"/>
    <property type="match status" value="1"/>
</dbReference>
<gene>
    <name evidence="15" type="ORF">GM418_27415</name>
</gene>
<evidence type="ECO:0000256" key="11">
    <source>
        <dbReference type="ARBA" id="ARBA00023049"/>
    </source>
</evidence>
<accession>A0A6I6K1D9</accession>
<dbReference type="InterPro" id="IPR045357">
    <property type="entry name" value="Aminopeptidase_N-like_N"/>
</dbReference>
<dbReference type="SUPFAM" id="SSF63737">
    <property type="entry name" value="Leukotriene A4 hydrolase N-terminal domain"/>
    <property type="match status" value="1"/>
</dbReference>
<dbReference type="Gene3D" id="2.60.40.1730">
    <property type="entry name" value="tricorn interacting facor f3 domain"/>
    <property type="match status" value="1"/>
</dbReference>
<keyword evidence="6" id="KW-0031">Aminopeptidase</keyword>
<protein>
    <recommendedName>
        <fullName evidence="5">Aminopeptidase N</fullName>
        <ecNumber evidence="4">3.4.11.2</ecNumber>
    </recommendedName>
</protein>
<evidence type="ECO:0000256" key="10">
    <source>
        <dbReference type="ARBA" id="ARBA00022833"/>
    </source>
</evidence>
<keyword evidence="11" id="KW-0482">Metalloprotease</keyword>
<feature type="signal peptide" evidence="12">
    <location>
        <begin position="1"/>
        <end position="18"/>
    </location>
</feature>
<feature type="domain" description="Peptidase M1 membrane alanine aminopeptidase" evidence="13">
    <location>
        <begin position="259"/>
        <end position="444"/>
    </location>
</feature>
<dbReference type="GO" id="GO:0008270">
    <property type="term" value="F:zinc ion binding"/>
    <property type="evidence" value="ECO:0007669"/>
    <property type="project" value="InterPro"/>
</dbReference>
<dbReference type="GO" id="GO:0005737">
    <property type="term" value="C:cytoplasm"/>
    <property type="evidence" value="ECO:0007669"/>
    <property type="project" value="TreeGrafter"/>
</dbReference>
<dbReference type="InterPro" id="IPR050344">
    <property type="entry name" value="Peptidase_M1_aminopeptidases"/>
</dbReference>
<keyword evidence="9" id="KW-0378">Hydrolase</keyword>
<evidence type="ECO:0000256" key="7">
    <source>
        <dbReference type="ARBA" id="ARBA00022670"/>
    </source>
</evidence>
<dbReference type="Pfam" id="PF01433">
    <property type="entry name" value="Peptidase_M1"/>
    <property type="match status" value="1"/>
</dbReference>
<evidence type="ECO:0000256" key="5">
    <source>
        <dbReference type="ARBA" id="ARBA00015611"/>
    </source>
</evidence>
<dbReference type="GO" id="GO:0070006">
    <property type="term" value="F:metalloaminopeptidase activity"/>
    <property type="evidence" value="ECO:0007669"/>
    <property type="project" value="TreeGrafter"/>
</dbReference>
<dbReference type="PANTHER" id="PTHR11533:SF174">
    <property type="entry name" value="PUROMYCIN-SENSITIVE AMINOPEPTIDASE-RELATED"/>
    <property type="match status" value="1"/>
</dbReference>
<dbReference type="GO" id="GO:0005615">
    <property type="term" value="C:extracellular space"/>
    <property type="evidence" value="ECO:0007669"/>
    <property type="project" value="TreeGrafter"/>
</dbReference>
<evidence type="ECO:0000259" key="14">
    <source>
        <dbReference type="Pfam" id="PF17900"/>
    </source>
</evidence>
<dbReference type="EC" id="3.4.11.2" evidence="4"/>
<evidence type="ECO:0000256" key="4">
    <source>
        <dbReference type="ARBA" id="ARBA00012564"/>
    </source>
</evidence>
<comment type="similarity">
    <text evidence="3">Belongs to the peptidase M1 family.</text>
</comment>
<evidence type="ECO:0000313" key="15">
    <source>
        <dbReference type="EMBL" id="QGY47258.1"/>
    </source>
</evidence>
<comment type="cofactor">
    <cofactor evidence="2">
        <name>Zn(2+)</name>
        <dbReference type="ChEBI" id="CHEBI:29105"/>
    </cofactor>
</comment>
<evidence type="ECO:0000256" key="6">
    <source>
        <dbReference type="ARBA" id="ARBA00022438"/>
    </source>
</evidence>
<dbReference type="GO" id="GO:0016020">
    <property type="term" value="C:membrane"/>
    <property type="evidence" value="ECO:0007669"/>
    <property type="project" value="TreeGrafter"/>
</dbReference>
<dbReference type="InterPro" id="IPR014782">
    <property type="entry name" value="Peptidase_M1_dom"/>
</dbReference>
<evidence type="ECO:0000259" key="13">
    <source>
        <dbReference type="Pfam" id="PF01433"/>
    </source>
</evidence>
<dbReference type="InterPro" id="IPR001930">
    <property type="entry name" value="Peptidase_M1"/>
</dbReference>
<evidence type="ECO:0000256" key="12">
    <source>
        <dbReference type="SAM" id="SignalP"/>
    </source>
</evidence>
<comment type="catalytic activity">
    <reaction evidence="1">
        <text>Release of an N-terminal amino acid, Xaa-|-Yaa- from a peptide, amide or arylamide. Xaa is preferably Ala, but may be most amino acids including Pro (slow action). When a terminal hydrophobic residue is followed by a prolyl residue, the two may be released as an intact Xaa-Pro dipeptide.</text>
        <dbReference type="EC" id="3.4.11.2"/>
    </reaction>
</comment>
<dbReference type="Proteomes" id="UP000428260">
    <property type="component" value="Chromosome"/>
</dbReference>
<sequence>MKINLALFLFLFVHFAAAQNHQKRFESIDVQHYIFEIQLNDTTDRIEGKANILVKFLKSSENLQLDLIGLNDSTSAGMKVKNVVFDGKPVNFIHKNDKLKINFDREIGSGETVNVGIIYLGIPADGLIISENKFGDRTFFGDNWPNRARYWLPTVDHPSDKATLDFLVFAPEHYKVVSNGQLENELDLGNGIKFTNWKEKKPISTKLMVIGVAPFIEADLGRYKNAEVSCWVFPQNAKEGISDFAYGLRPLSYFSQTIGAYSYEKLAHVQSKTKYGGMENASCIFYAERAISGKQKIESLIAHETAHQWFGNSVTEQNWHHLWLSEGFATYLTHRYEKFYYGDEVFKSGLIDDRKQVIEYAHKKMAPVIDTTVTDYLQLLNANSYQKASWFLHMLRNKIGDKVFAQTLQEYYLNFRDSTVLTDDFKDITEKNSKQDLDEFFHQWLWQPGLPVLKWQWKQKSNGEIRIKITQVQKKVLFHFPLEIKLLPQNEEKSQVKTLEVSDRKTSISIVPKRKIKDIQLDPDVKLLFELNE</sequence>
<keyword evidence="16" id="KW-1185">Reference proteome</keyword>
<evidence type="ECO:0000313" key="16">
    <source>
        <dbReference type="Proteomes" id="UP000428260"/>
    </source>
</evidence>
<feature type="domain" description="Aminopeptidase N-like N-terminal" evidence="14">
    <location>
        <begin position="31"/>
        <end position="206"/>
    </location>
</feature>
<keyword evidence="10" id="KW-0862">Zinc</keyword>
<evidence type="ECO:0000256" key="9">
    <source>
        <dbReference type="ARBA" id="ARBA00022801"/>
    </source>
</evidence>
<evidence type="ECO:0000256" key="2">
    <source>
        <dbReference type="ARBA" id="ARBA00001947"/>
    </source>
</evidence>
<keyword evidence="12" id="KW-0732">Signal</keyword>
<dbReference type="SUPFAM" id="SSF55486">
    <property type="entry name" value="Metalloproteases ('zincins'), catalytic domain"/>
    <property type="match status" value="1"/>
</dbReference>
<dbReference type="GO" id="GO:0006508">
    <property type="term" value="P:proteolysis"/>
    <property type="evidence" value="ECO:0007669"/>
    <property type="project" value="UniProtKB-KW"/>
</dbReference>
<organism evidence="15 16">
    <name type="scientific">Maribellus comscasis</name>
    <dbReference type="NCBI Taxonomy" id="2681766"/>
    <lineage>
        <taxon>Bacteria</taxon>
        <taxon>Pseudomonadati</taxon>
        <taxon>Bacteroidota</taxon>
        <taxon>Bacteroidia</taxon>
        <taxon>Marinilabiliales</taxon>
        <taxon>Prolixibacteraceae</taxon>
        <taxon>Maribellus</taxon>
    </lineage>
</organism>
<dbReference type="PRINTS" id="PR00756">
    <property type="entry name" value="ALADIPTASE"/>
</dbReference>
<dbReference type="InterPro" id="IPR042097">
    <property type="entry name" value="Aminopeptidase_N-like_N_sf"/>
</dbReference>
<dbReference type="RefSeq" id="WP_158870951.1">
    <property type="nucleotide sequence ID" value="NZ_CP046401.1"/>
</dbReference>
<dbReference type="PANTHER" id="PTHR11533">
    <property type="entry name" value="PROTEASE M1 ZINC METALLOPROTEASE"/>
    <property type="match status" value="1"/>
</dbReference>
<reference evidence="15 16" key="1">
    <citation type="submission" date="2019-11" db="EMBL/GenBank/DDBJ databases">
        <authorList>
            <person name="Zheng R.K."/>
            <person name="Sun C.M."/>
        </authorList>
    </citation>
    <scope>NUCLEOTIDE SEQUENCE [LARGE SCALE GENOMIC DNA]</scope>
    <source>
        <strain evidence="15 16">WC007</strain>
    </source>
</reference>
<dbReference type="InterPro" id="IPR027268">
    <property type="entry name" value="Peptidase_M4/M1_CTD_sf"/>
</dbReference>
<dbReference type="Gene3D" id="1.10.390.10">
    <property type="entry name" value="Neutral Protease Domain 2"/>
    <property type="match status" value="1"/>
</dbReference>
<dbReference type="GO" id="GO:0016285">
    <property type="term" value="F:alanyl aminopeptidase activity"/>
    <property type="evidence" value="ECO:0007669"/>
    <property type="project" value="UniProtKB-EC"/>
</dbReference>
<evidence type="ECO:0000256" key="1">
    <source>
        <dbReference type="ARBA" id="ARBA00000098"/>
    </source>
</evidence>
<keyword evidence="7" id="KW-0645">Protease</keyword>
<name>A0A6I6K1D9_9BACT</name>
<keyword evidence="8" id="KW-0479">Metal-binding</keyword>
<dbReference type="GO" id="GO:0043171">
    <property type="term" value="P:peptide catabolic process"/>
    <property type="evidence" value="ECO:0007669"/>
    <property type="project" value="TreeGrafter"/>
</dbReference>
<feature type="chain" id="PRO_5026013246" description="Aminopeptidase N" evidence="12">
    <location>
        <begin position="19"/>
        <end position="533"/>
    </location>
</feature>
<dbReference type="EMBL" id="CP046401">
    <property type="protein sequence ID" value="QGY47258.1"/>
    <property type="molecule type" value="Genomic_DNA"/>
</dbReference>
<dbReference type="KEGG" id="mcos:GM418_27415"/>
<dbReference type="CDD" id="cd09603">
    <property type="entry name" value="M1_APN_like"/>
    <property type="match status" value="1"/>
</dbReference>
<dbReference type="AlphaFoldDB" id="A0A6I6K1D9"/>